<sequence length="265" mass="28968">MTWNGFKGRARRIDDADLPLLGLQIGVGEDEIHAFIEAETRGSGFDAQGRPKILFERHKFYKYVAPEKRKAAVAAGLASPKPGGYGKESEQYGKLRRAIEIDEHAALLSCSWGLAQVMGFNCKLAGYDSVEAMVRAFMDDEEAHLRAAVNFIRNSRLDDELRRHDWAGFARGYNGENYRINRYDEKLAAAYAKWSNIRDTPIPSSVDSKPAAPVQPKPVAPAPVPAPASTPPAAAPAVIDRQAGKADWITALVNAIAALLKGPKK</sequence>
<feature type="compositionally biased region" description="Pro residues" evidence="1">
    <location>
        <begin position="213"/>
        <end position="234"/>
    </location>
</feature>
<organism evidence="3 4">
    <name type="scientific">Ciceribacter lividus</name>
    <dbReference type="NCBI Taxonomy" id="1197950"/>
    <lineage>
        <taxon>Bacteria</taxon>
        <taxon>Pseudomonadati</taxon>
        <taxon>Pseudomonadota</taxon>
        <taxon>Alphaproteobacteria</taxon>
        <taxon>Hyphomicrobiales</taxon>
        <taxon>Rhizobiaceae</taxon>
        <taxon>Ciceribacter</taxon>
    </lineage>
</organism>
<reference evidence="3 4" key="1">
    <citation type="submission" date="2018-07" db="EMBL/GenBank/DDBJ databases">
        <title>Genomic Encyclopedia of Type Strains, Phase IV (KMG-IV): sequencing the most valuable type-strain genomes for metagenomic binning, comparative biology and taxonomic classification.</title>
        <authorList>
            <person name="Goeker M."/>
        </authorList>
    </citation>
    <scope>NUCLEOTIDE SEQUENCE [LARGE SCALE GENOMIC DNA]</scope>
    <source>
        <strain evidence="3 4">DSM 25528</strain>
    </source>
</reference>
<accession>A0A6I7HLB7</accession>
<gene>
    <name evidence="3" type="ORF">DFR48_10549</name>
</gene>
<evidence type="ECO:0000313" key="3">
    <source>
        <dbReference type="EMBL" id="RCW24711.1"/>
    </source>
</evidence>
<comment type="caution">
    <text evidence="3">The sequence shown here is derived from an EMBL/GenBank/DDBJ whole genome shotgun (WGS) entry which is preliminary data.</text>
</comment>
<dbReference type="Proteomes" id="UP000252582">
    <property type="component" value="Unassembled WGS sequence"/>
</dbReference>
<dbReference type="Pfam" id="PF11860">
    <property type="entry name" value="Muramidase"/>
    <property type="match status" value="1"/>
</dbReference>
<proteinExistence type="predicted"/>
<evidence type="ECO:0000256" key="1">
    <source>
        <dbReference type="SAM" id="MobiDB-lite"/>
    </source>
</evidence>
<feature type="region of interest" description="Disordered" evidence="1">
    <location>
        <begin position="202"/>
        <end position="235"/>
    </location>
</feature>
<evidence type="ECO:0000259" key="2">
    <source>
        <dbReference type="Pfam" id="PF11860"/>
    </source>
</evidence>
<protein>
    <submittedName>
        <fullName evidence="3">Uncharacterized protein DUF3380</fullName>
    </submittedName>
</protein>
<dbReference type="InterPro" id="IPR024408">
    <property type="entry name" value="Muramidase"/>
</dbReference>
<keyword evidence="4" id="KW-1185">Reference proteome</keyword>
<evidence type="ECO:0000313" key="4">
    <source>
        <dbReference type="Proteomes" id="UP000252582"/>
    </source>
</evidence>
<dbReference type="AlphaFoldDB" id="A0A6I7HLB7"/>
<dbReference type="RefSeq" id="WP_114363060.1">
    <property type="nucleotide sequence ID" value="NZ_QPIX01000005.1"/>
</dbReference>
<name>A0A6I7HLB7_9HYPH</name>
<dbReference type="EMBL" id="QPIX01000005">
    <property type="protein sequence ID" value="RCW24711.1"/>
    <property type="molecule type" value="Genomic_DNA"/>
</dbReference>
<feature type="domain" description="N-acetylmuramidase" evidence="2">
    <location>
        <begin position="31"/>
        <end position="194"/>
    </location>
</feature>